<dbReference type="Proteomes" id="UP000324897">
    <property type="component" value="Unassembled WGS sequence"/>
</dbReference>
<accession>A0A5J9W717</accession>
<dbReference type="PANTHER" id="PTHR11474:SF117">
    <property type="entry name" value="POLYPHENOL OXIDASE CHLOROPLASTIC"/>
    <property type="match status" value="1"/>
</dbReference>
<evidence type="ECO:0000313" key="10">
    <source>
        <dbReference type="EMBL" id="TVU43160.1"/>
    </source>
</evidence>
<dbReference type="OrthoDB" id="6132182at2759"/>
<keyword evidence="11" id="KW-1185">Reference proteome</keyword>
<keyword evidence="7" id="KW-0732">Signal</keyword>
<gene>
    <name evidence="10" type="ORF">EJB05_09605</name>
</gene>
<protein>
    <recommendedName>
        <fullName evidence="12">Tyrosinase copper-binding domain-containing protein</fullName>
    </recommendedName>
</protein>
<dbReference type="Gene3D" id="1.10.1280.10">
    <property type="entry name" value="Di-copper center containing domain from catechol oxidase"/>
    <property type="match status" value="1"/>
</dbReference>
<comment type="caution">
    <text evidence="10">The sequence shown here is derived from an EMBL/GenBank/DDBJ whole genome shotgun (WGS) entry which is preliminary data.</text>
</comment>
<evidence type="ECO:0000256" key="1">
    <source>
        <dbReference type="ARBA" id="ARBA00001973"/>
    </source>
</evidence>
<proteinExistence type="inferred from homology"/>
<reference evidence="10 11" key="1">
    <citation type="journal article" date="2019" name="Sci. Rep.">
        <title>A high-quality genome of Eragrostis curvula grass provides insights into Poaceae evolution and supports new strategies to enhance forage quality.</title>
        <authorList>
            <person name="Carballo J."/>
            <person name="Santos B.A.C.M."/>
            <person name="Zappacosta D."/>
            <person name="Garbus I."/>
            <person name="Selva J.P."/>
            <person name="Gallo C.A."/>
            <person name="Diaz A."/>
            <person name="Albertini E."/>
            <person name="Caccamo M."/>
            <person name="Echenique V."/>
        </authorList>
    </citation>
    <scope>NUCLEOTIDE SEQUENCE [LARGE SCALE GENOMIC DNA]</scope>
    <source>
        <strain evidence="11">cv. Victoria</strain>
        <tissue evidence="10">Leaf</tissue>
    </source>
</reference>
<feature type="chain" id="PRO_5023860213" description="Tyrosinase copper-binding domain-containing protein" evidence="7">
    <location>
        <begin position="20"/>
        <end position="530"/>
    </location>
</feature>
<evidence type="ECO:0000256" key="6">
    <source>
        <dbReference type="SAM" id="MobiDB-lite"/>
    </source>
</evidence>
<dbReference type="Pfam" id="PF12142">
    <property type="entry name" value="PPO1_DWL"/>
    <property type="match status" value="1"/>
</dbReference>
<feature type="non-terminal residue" evidence="10">
    <location>
        <position position="1"/>
    </location>
</feature>
<dbReference type="SUPFAM" id="SSF48056">
    <property type="entry name" value="Di-copper centre-containing domain"/>
    <property type="match status" value="1"/>
</dbReference>
<keyword evidence="3" id="KW-0479">Metal-binding</keyword>
<dbReference type="GO" id="GO:0046872">
    <property type="term" value="F:metal ion binding"/>
    <property type="evidence" value="ECO:0007669"/>
    <property type="project" value="UniProtKB-KW"/>
</dbReference>
<comment type="cofactor">
    <cofactor evidence="1">
        <name>Cu(2+)</name>
        <dbReference type="ChEBI" id="CHEBI:29036"/>
    </cofactor>
</comment>
<feature type="domain" description="Polyphenol oxidase central" evidence="9">
    <location>
        <begin position="355"/>
        <end position="407"/>
    </location>
</feature>
<sequence length="530" mass="57373">MQAMASARAILLLFPTTAASPPSACPSSTNRARHRTLLMCRAAGAGSDYRVDRRDVLAGLTGVAAGGLGAYPNLAFAESDAADNCFTGDKVTGGLLTCPPFSSSAAAVDFTPHTGAPTRVRQPAHLADASLVEKYNLALAEMRALPDSDPRSFASQAAIHQAYCDGHYRLAAGDDQATAAAAAGAPFDVHFSWVFAPWHRMYIYFYERILGGLIGDPNFALPYWNWDAPADMALPEMFKDPTSPQYDANRNPDHVDAYLVLDYLKPAGDSTYKRSSARSTRRTRRRARPGRWSRRRTRACTSGWATRRAARRHDAVRQRHGLPRHGGARPGLLYSHHANVDRLWHLWNSTLGGRNFADGEWLDTSFAFYDETPRLVGVRVRDVLDAAKLGYTYAADEPLLWLGRRPTVRRDKKRKGELEAVVFDGVEFDPAAAAKFDVAINVPPELAGGGGPRCVEYAGSFASLPRGGGEDSGGTMLVPLELPVEDVLNDIGVTAGGGNAVDVVIVPRTLGITITSPPRIESRNCDPASA</sequence>
<dbReference type="InterPro" id="IPR002227">
    <property type="entry name" value="Tyrosinase_Cu-bd"/>
</dbReference>
<evidence type="ECO:0000313" key="11">
    <source>
        <dbReference type="Proteomes" id="UP000324897"/>
    </source>
</evidence>
<dbReference type="PANTHER" id="PTHR11474">
    <property type="entry name" value="TYROSINASE FAMILY MEMBER"/>
    <property type="match status" value="1"/>
</dbReference>
<dbReference type="GO" id="GO:0004097">
    <property type="term" value="F:catechol oxidase activity"/>
    <property type="evidence" value="ECO:0007669"/>
    <property type="project" value="InterPro"/>
</dbReference>
<dbReference type="InterPro" id="IPR022739">
    <property type="entry name" value="Polyphenol_oxidase_cen"/>
</dbReference>
<dbReference type="Pfam" id="PF00264">
    <property type="entry name" value="Tyrosinase"/>
    <property type="match status" value="1"/>
</dbReference>
<evidence type="ECO:0008006" key="12">
    <source>
        <dbReference type="Google" id="ProtNLM"/>
    </source>
</evidence>
<dbReference type="Gramene" id="TVU43160">
    <property type="protein sequence ID" value="TVU43160"/>
    <property type="gene ID" value="EJB05_09605"/>
</dbReference>
<evidence type="ECO:0000259" key="8">
    <source>
        <dbReference type="Pfam" id="PF00264"/>
    </source>
</evidence>
<evidence type="ECO:0000256" key="4">
    <source>
        <dbReference type="ARBA" id="ARBA00023002"/>
    </source>
</evidence>
<dbReference type="AlphaFoldDB" id="A0A5J9W717"/>
<evidence type="ECO:0000256" key="2">
    <source>
        <dbReference type="ARBA" id="ARBA00009928"/>
    </source>
</evidence>
<feature type="compositionally biased region" description="Basic residues" evidence="6">
    <location>
        <begin position="275"/>
        <end position="298"/>
    </location>
</feature>
<name>A0A5J9W717_9POAL</name>
<dbReference type="InterPro" id="IPR008922">
    <property type="entry name" value="Di-copper_centre_dom_sf"/>
</dbReference>
<evidence type="ECO:0000256" key="3">
    <source>
        <dbReference type="ARBA" id="ARBA00022723"/>
    </source>
</evidence>
<feature type="domain" description="Tyrosinase copper-binding" evidence="8">
    <location>
        <begin position="151"/>
        <end position="348"/>
    </location>
</feature>
<evidence type="ECO:0000256" key="5">
    <source>
        <dbReference type="ARBA" id="ARBA00023008"/>
    </source>
</evidence>
<keyword evidence="5" id="KW-0186">Copper</keyword>
<dbReference type="InterPro" id="IPR050316">
    <property type="entry name" value="Tyrosinase/Hemocyanin"/>
</dbReference>
<dbReference type="EMBL" id="RWGY01000005">
    <property type="protein sequence ID" value="TVU43160.1"/>
    <property type="molecule type" value="Genomic_DNA"/>
</dbReference>
<evidence type="ECO:0000256" key="7">
    <source>
        <dbReference type="SAM" id="SignalP"/>
    </source>
</evidence>
<comment type="similarity">
    <text evidence="2">Belongs to the tyrosinase family.</text>
</comment>
<organism evidence="10 11">
    <name type="scientific">Eragrostis curvula</name>
    <name type="common">weeping love grass</name>
    <dbReference type="NCBI Taxonomy" id="38414"/>
    <lineage>
        <taxon>Eukaryota</taxon>
        <taxon>Viridiplantae</taxon>
        <taxon>Streptophyta</taxon>
        <taxon>Embryophyta</taxon>
        <taxon>Tracheophyta</taxon>
        <taxon>Spermatophyta</taxon>
        <taxon>Magnoliopsida</taxon>
        <taxon>Liliopsida</taxon>
        <taxon>Poales</taxon>
        <taxon>Poaceae</taxon>
        <taxon>PACMAD clade</taxon>
        <taxon>Chloridoideae</taxon>
        <taxon>Eragrostideae</taxon>
        <taxon>Eragrostidinae</taxon>
        <taxon>Eragrostis</taxon>
    </lineage>
</organism>
<keyword evidence="4" id="KW-0560">Oxidoreductase</keyword>
<feature type="region of interest" description="Disordered" evidence="6">
    <location>
        <begin position="270"/>
        <end position="302"/>
    </location>
</feature>
<evidence type="ECO:0000259" key="9">
    <source>
        <dbReference type="Pfam" id="PF12142"/>
    </source>
</evidence>
<feature type="signal peptide" evidence="7">
    <location>
        <begin position="1"/>
        <end position="19"/>
    </location>
</feature>
<dbReference type="PRINTS" id="PR00092">
    <property type="entry name" value="TYROSINASE"/>
</dbReference>